<name>A0A9X1NZC6_9HYPH</name>
<dbReference type="GO" id="GO:0016810">
    <property type="term" value="F:hydrolase activity, acting on carbon-nitrogen (but not peptide) bonds"/>
    <property type="evidence" value="ECO:0007669"/>
    <property type="project" value="InterPro"/>
</dbReference>
<dbReference type="EMBL" id="JAJUWU010000003">
    <property type="protein sequence ID" value="MCE7027136.1"/>
    <property type="molecule type" value="Genomic_DNA"/>
</dbReference>
<dbReference type="SUPFAM" id="SSF51556">
    <property type="entry name" value="Metallo-dependent hydrolases"/>
    <property type="match status" value="1"/>
</dbReference>
<reference evidence="4" key="1">
    <citation type="submission" date="2022-01" db="EMBL/GenBank/DDBJ databases">
        <title>Jiella avicenniae sp. nov., a novel endophytic bacterium isolated from bark of Avicennia marina.</title>
        <authorList>
            <person name="Tuo L."/>
        </authorList>
    </citation>
    <scope>NUCLEOTIDE SEQUENCE</scope>
    <source>
        <strain evidence="4">CBK1P-4</strain>
    </source>
</reference>
<keyword evidence="5" id="KW-1185">Reference proteome</keyword>
<dbReference type="PANTHER" id="PTHR43794">
    <property type="entry name" value="AMINOHYDROLASE SSNA-RELATED"/>
    <property type="match status" value="1"/>
</dbReference>
<dbReference type="SUPFAM" id="SSF51338">
    <property type="entry name" value="Composite domain of metallo-dependent hydrolases"/>
    <property type="match status" value="2"/>
</dbReference>
<evidence type="ECO:0000313" key="5">
    <source>
        <dbReference type="Proteomes" id="UP001139035"/>
    </source>
</evidence>
<dbReference type="Gene3D" id="3.20.20.140">
    <property type="entry name" value="Metal-dependent hydrolases"/>
    <property type="match status" value="1"/>
</dbReference>
<evidence type="ECO:0000256" key="1">
    <source>
        <dbReference type="ARBA" id="ARBA00006745"/>
    </source>
</evidence>
<protein>
    <submittedName>
        <fullName evidence="4">Amidohydrolase family protein</fullName>
    </submittedName>
</protein>
<dbReference type="Pfam" id="PF01979">
    <property type="entry name" value="Amidohydro_1"/>
    <property type="match status" value="1"/>
</dbReference>
<organism evidence="4 5">
    <name type="scientific">Jiella avicenniae</name>
    <dbReference type="NCBI Taxonomy" id="2907202"/>
    <lineage>
        <taxon>Bacteria</taxon>
        <taxon>Pseudomonadati</taxon>
        <taxon>Pseudomonadota</taxon>
        <taxon>Alphaproteobacteria</taxon>
        <taxon>Hyphomicrobiales</taxon>
        <taxon>Aurantimonadaceae</taxon>
        <taxon>Jiella</taxon>
    </lineage>
</organism>
<dbReference type="InterPro" id="IPR050287">
    <property type="entry name" value="MTA/SAH_deaminase"/>
</dbReference>
<evidence type="ECO:0000313" key="4">
    <source>
        <dbReference type="EMBL" id="MCE7027136.1"/>
    </source>
</evidence>
<gene>
    <name evidence="4" type="ORF">LZD57_03960</name>
</gene>
<comment type="caution">
    <text evidence="4">The sequence shown here is derived from an EMBL/GenBank/DDBJ whole genome shotgun (WGS) entry which is preliminary data.</text>
</comment>
<dbReference type="AlphaFoldDB" id="A0A9X1NZC6"/>
<accession>A0A9X1NZC6</accession>
<keyword evidence="2" id="KW-0378">Hydrolase</keyword>
<evidence type="ECO:0000256" key="2">
    <source>
        <dbReference type="ARBA" id="ARBA00022801"/>
    </source>
</evidence>
<dbReference type="RefSeq" id="WP_233717812.1">
    <property type="nucleotide sequence ID" value="NZ_JAJUWU010000003.1"/>
</dbReference>
<dbReference type="InterPro" id="IPR006680">
    <property type="entry name" value="Amidohydro-rel"/>
</dbReference>
<feature type="domain" description="Amidohydrolase-related" evidence="3">
    <location>
        <begin position="61"/>
        <end position="433"/>
    </location>
</feature>
<dbReference type="Gene3D" id="2.30.40.10">
    <property type="entry name" value="Urease, subunit C, domain 1"/>
    <property type="match status" value="1"/>
</dbReference>
<sequence>MTARPKLVTGARVFDLDGDVDQPPQHDILIEAGRIAALGPEASARAAGRPEVERVPADGLMAIPGLVNAHYHSHDVLLRGLFEQMPLDVWGFYSFPANYTRRSGREVRLRTLLGAADCLANGITTIQDMVTVVGPDREHVGEILSAYGAIGTRVVLALQLGDRAAEEAVPFWDELPESVRARLPGRLDTAPTRAMIEELLDEKAPPRLTWGLGPSAPQRSSDTLLEWTAKQAERHGLQVFTHLYEARSQAVLARREGGSLLSTLERFGLLSPHLTIAHGVWIDDDEIDRFGASGASLACNPMSNMKLLNGFAPVRRYADAGANLSLGCDNCSGNDAQSLFQSMKMFALYWGMQTAAGETGAAREAFRAATLGGAQALGLAGEIGALKPGYRADMVLIDLAAPCYRPLNSALRQLVYGETGTAIRSVMVEGEIVLQDGRLVGQSEAQLKADAEAARGASREEIAAIGRRNAEFVGDLLAAYERADAYPLPFDRFSMR</sequence>
<dbReference type="Proteomes" id="UP001139035">
    <property type="component" value="Unassembled WGS sequence"/>
</dbReference>
<evidence type="ECO:0000259" key="3">
    <source>
        <dbReference type="Pfam" id="PF01979"/>
    </source>
</evidence>
<dbReference type="InterPro" id="IPR011059">
    <property type="entry name" value="Metal-dep_hydrolase_composite"/>
</dbReference>
<comment type="similarity">
    <text evidence="1">Belongs to the metallo-dependent hydrolases superfamily. ATZ/TRZ family.</text>
</comment>
<dbReference type="PANTHER" id="PTHR43794:SF11">
    <property type="entry name" value="AMIDOHYDROLASE-RELATED DOMAIN-CONTAINING PROTEIN"/>
    <property type="match status" value="1"/>
</dbReference>
<dbReference type="InterPro" id="IPR032466">
    <property type="entry name" value="Metal_Hydrolase"/>
</dbReference>
<proteinExistence type="inferred from homology"/>